<dbReference type="Pfam" id="PF11453">
    <property type="entry name" value="DUF2950"/>
    <property type="match status" value="1"/>
</dbReference>
<feature type="chain" id="PRO_5040743168" description="DUF2950 domain-containing protein" evidence="1">
    <location>
        <begin position="38"/>
        <end position="322"/>
    </location>
</feature>
<evidence type="ECO:0000313" key="3">
    <source>
        <dbReference type="Proteomes" id="UP001144372"/>
    </source>
</evidence>
<organism evidence="2 3">
    <name type="scientific">Desulforhabdus amnigena</name>
    <dbReference type="NCBI Taxonomy" id="40218"/>
    <lineage>
        <taxon>Bacteria</taxon>
        <taxon>Pseudomonadati</taxon>
        <taxon>Thermodesulfobacteriota</taxon>
        <taxon>Syntrophobacteria</taxon>
        <taxon>Syntrophobacterales</taxon>
        <taxon>Syntrophobacteraceae</taxon>
        <taxon>Desulforhabdus</taxon>
    </lineage>
</organism>
<comment type="caution">
    <text evidence="2">The sequence shown here is derived from an EMBL/GenBank/DDBJ whole genome shotgun (WGS) entry which is preliminary data.</text>
</comment>
<evidence type="ECO:0008006" key="4">
    <source>
        <dbReference type="Google" id="ProtNLM"/>
    </source>
</evidence>
<proteinExistence type="predicted"/>
<dbReference type="Proteomes" id="UP001144372">
    <property type="component" value="Unassembled WGS sequence"/>
</dbReference>
<dbReference type="AlphaFoldDB" id="A0A9W6D4S0"/>
<name>A0A9W6D4S0_9BACT</name>
<dbReference type="RefSeq" id="WP_281792192.1">
    <property type="nucleotide sequence ID" value="NZ_BSDR01000001.1"/>
</dbReference>
<accession>A0A9W6D4S0</accession>
<gene>
    <name evidence="2" type="ORF">DAMNIGENAA_06090</name>
</gene>
<feature type="signal peptide" evidence="1">
    <location>
        <begin position="1"/>
        <end position="37"/>
    </location>
</feature>
<dbReference type="InterPro" id="IPR021556">
    <property type="entry name" value="DUF2950"/>
</dbReference>
<protein>
    <recommendedName>
        <fullName evidence="4">DUF2950 domain-containing protein</fullName>
    </recommendedName>
</protein>
<keyword evidence="3" id="KW-1185">Reference proteome</keyword>
<evidence type="ECO:0000256" key="1">
    <source>
        <dbReference type="SAM" id="SignalP"/>
    </source>
</evidence>
<reference evidence="2" key="1">
    <citation type="submission" date="2022-12" db="EMBL/GenBank/DDBJ databases">
        <title>Reference genome sequencing for broad-spectrum identification of bacterial and archaeal isolates by mass spectrometry.</title>
        <authorList>
            <person name="Sekiguchi Y."/>
            <person name="Tourlousse D.M."/>
        </authorList>
    </citation>
    <scope>NUCLEOTIDE SEQUENCE</scope>
    <source>
        <strain evidence="2">ASRB1</strain>
    </source>
</reference>
<evidence type="ECO:0000313" key="2">
    <source>
        <dbReference type="EMBL" id="GLI33176.1"/>
    </source>
</evidence>
<keyword evidence="1" id="KW-0732">Signal</keyword>
<dbReference type="EMBL" id="BSDR01000001">
    <property type="protein sequence ID" value="GLI33176.1"/>
    <property type="molecule type" value="Genomic_DNA"/>
</dbReference>
<sequence length="322" mass="35909">MFFFAQNRRKNSRRHFASFLFVTVGVAFSLLANNALAAKAKPAQFSSPEEAVAAMVSALQENDENKLLTIFGPEGEQIISSGDEVADESGREHFLKMYTEKNLLLHESDKRVVLQVGNEDWPLPIPIVKEGKSWRFDIKEGKEELLNRRIGKNELSAIQVCLAYVEAQREYSEKDANGDGTMDYAMKLMSEEGKKDGLYWETQEGEEPSPLGPLMAKARNEGYSDKQSNEDPTPYYGYLYKILTAQGPHAPDGACDYVVQGKMIGGFALVAYPAQYGSSGVMTFIVNHDGIVYQKDLGPKTDSLAGAMEKFDPDKTWKKVEM</sequence>